<dbReference type="InterPro" id="IPR021733">
    <property type="entry name" value="DUF3304"/>
</dbReference>
<accession>A0ABV7LPW1</accession>
<evidence type="ECO:0000256" key="1">
    <source>
        <dbReference type="SAM" id="Phobius"/>
    </source>
</evidence>
<gene>
    <name evidence="2" type="ORF">ACFOEV_10330</name>
</gene>
<name>A0ABV7LPW1_9GAMM</name>
<proteinExistence type="predicted"/>
<comment type="caution">
    <text evidence="2">The sequence shown here is derived from an EMBL/GenBank/DDBJ whole genome shotgun (WGS) entry which is preliminary data.</text>
</comment>
<evidence type="ECO:0000313" key="2">
    <source>
        <dbReference type="EMBL" id="MFC3284003.1"/>
    </source>
</evidence>
<reference evidence="3" key="1">
    <citation type="journal article" date="2019" name="Int. J. Syst. Evol. Microbiol.">
        <title>The Global Catalogue of Microorganisms (GCM) 10K type strain sequencing project: providing services to taxonomists for standard genome sequencing and annotation.</title>
        <authorList>
            <consortium name="The Broad Institute Genomics Platform"/>
            <consortium name="The Broad Institute Genome Sequencing Center for Infectious Disease"/>
            <person name="Wu L."/>
            <person name="Ma J."/>
        </authorList>
    </citation>
    <scope>NUCLEOTIDE SEQUENCE [LARGE SCALE GENOMIC DNA]</scope>
    <source>
        <strain evidence="3">CECT 7698</strain>
    </source>
</reference>
<dbReference type="Pfam" id="PF11745">
    <property type="entry name" value="DUF3304"/>
    <property type="match status" value="1"/>
</dbReference>
<protein>
    <submittedName>
        <fullName evidence="2">DUF3304 domain-containing protein</fullName>
    </submittedName>
</protein>
<feature type="transmembrane region" description="Helical" evidence="1">
    <location>
        <begin position="12"/>
        <end position="29"/>
    </location>
</feature>
<keyword evidence="1" id="KW-0472">Membrane</keyword>
<dbReference type="Proteomes" id="UP001595579">
    <property type="component" value="Unassembled WGS sequence"/>
</dbReference>
<keyword evidence="1" id="KW-0812">Transmembrane</keyword>
<dbReference type="EMBL" id="JBHRUG010000019">
    <property type="protein sequence ID" value="MFC3284003.1"/>
    <property type="molecule type" value="Genomic_DNA"/>
</dbReference>
<dbReference type="RefSeq" id="WP_386773541.1">
    <property type="nucleotide sequence ID" value="NZ_JBHRUG010000019.1"/>
</dbReference>
<keyword evidence="1" id="KW-1133">Transmembrane helix</keyword>
<keyword evidence="3" id="KW-1185">Reference proteome</keyword>
<evidence type="ECO:0000313" key="3">
    <source>
        <dbReference type="Proteomes" id="UP001595579"/>
    </source>
</evidence>
<sequence length="148" mass="17245">MLFRWAFDRFVPVWLQVVFVAGLIAAVAWQDYSRRDTGRLKSHNHTGRPIFSYWVNDNWGGNGGTTCCWSFRGDTAEVVWILDVTPKDIEAGLKEERHSVTLPMPVRSREDQYLHVHFLPGNRVEMAWSPTLQSPLSERLREEYHNDD</sequence>
<organism evidence="2 3">
    <name type="scientific">Litchfieldella rifensis</name>
    <dbReference type="NCBI Taxonomy" id="762643"/>
    <lineage>
        <taxon>Bacteria</taxon>
        <taxon>Pseudomonadati</taxon>
        <taxon>Pseudomonadota</taxon>
        <taxon>Gammaproteobacteria</taxon>
        <taxon>Oceanospirillales</taxon>
        <taxon>Halomonadaceae</taxon>
        <taxon>Litchfieldella</taxon>
    </lineage>
</organism>